<proteinExistence type="predicted"/>
<evidence type="ECO:0000313" key="4">
    <source>
        <dbReference type="EMBL" id="KIM93623.1"/>
    </source>
</evidence>
<dbReference type="GO" id="GO:0046872">
    <property type="term" value="F:metal ion binding"/>
    <property type="evidence" value="ECO:0007669"/>
    <property type="project" value="UniProtKB-KW"/>
</dbReference>
<sequence length="264" mass="29337">MSNKDIKEISQVSEELLCKYIHACHILHYHGLVDAYGHISVRLSPSTFLMSRYMAPPLVASTKDLVVYKVEDGEAVAADAQRGFSERFIHSETYKAYPKTQSVLHSHSLDVVPFSISSIPLQACFHRAGFLGTTVPVWDVADVYREYPSYNQDMKVTNTKLGSALAKSHGPAVNGQPKYPIVLMRGHGFVATSDMLEMTVLRGIYTAQNAKVQMAATGLGGQVRVLAEREGRETGKTGVVKPWPLWVLEVEDNSIYRNHLSKKE</sequence>
<dbReference type="InterPro" id="IPR001303">
    <property type="entry name" value="Aldolase_II/adducin_N"/>
</dbReference>
<dbReference type="SUPFAM" id="SSF53639">
    <property type="entry name" value="AraD/HMP-PK domain-like"/>
    <property type="match status" value="1"/>
</dbReference>
<dbReference type="STRING" id="913774.A0A0C3C426"/>
<evidence type="ECO:0000256" key="2">
    <source>
        <dbReference type="ARBA" id="ARBA00023239"/>
    </source>
</evidence>
<organism evidence="4 5">
    <name type="scientific">Oidiodendron maius (strain Zn)</name>
    <dbReference type="NCBI Taxonomy" id="913774"/>
    <lineage>
        <taxon>Eukaryota</taxon>
        <taxon>Fungi</taxon>
        <taxon>Dikarya</taxon>
        <taxon>Ascomycota</taxon>
        <taxon>Pezizomycotina</taxon>
        <taxon>Leotiomycetes</taxon>
        <taxon>Leotiomycetes incertae sedis</taxon>
        <taxon>Myxotrichaceae</taxon>
        <taxon>Oidiodendron</taxon>
    </lineage>
</organism>
<keyword evidence="5" id="KW-1185">Reference proteome</keyword>
<reference evidence="5" key="2">
    <citation type="submission" date="2015-01" db="EMBL/GenBank/DDBJ databases">
        <title>Evolutionary Origins and Diversification of the Mycorrhizal Mutualists.</title>
        <authorList>
            <consortium name="DOE Joint Genome Institute"/>
            <consortium name="Mycorrhizal Genomics Consortium"/>
            <person name="Kohler A."/>
            <person name="Kuo A."/>
            <person name="Nagy L.G."/>
            <person name="Floudas D."/>
            <person name="Copeland A."/>
            <person name="Barry K.W."/>
            <person name="Cichocki N."/>
            <person name="Veneault-Fourrey C."/>
            <person name="LaButti K."/>
            <person name="Lindquist E.A."/>
            <person name="Lipzen A."/>
            <person name="Lundell T."/>
            <person name="Morin E."/>
            <person name="Murat C."/>
            <person name="Riley R."/>
            <person name="Ohm R."/>
            <person name="Sun H."/>
            <person name="Tunlid A."/>
            <person name="Henrissat B."/>
            <person name="Grigoriev I.V."/>
            <person name="Hibbett D.S."/>
            <person name="Martin F."/>
        </authorList>
    </citation>
    <scope>NUCLEOTIDE SEQUENCE [LARGE SCALE GENOMIC DNA]</scope>
    <source>
        <strain evidence="5">Zn</strain>
    </source>
</reference>
<evidence type="ECO:0000259" key="3">
    <source>
        <dbReference type="SMART" id="SM01007"/>
    </source>
</evidence>
<reference evidence="4 5" key="1">
    <citation type="submission" date="2014-04" db="EMBL/GenBank/DDBJ databases">
        <authorList>
            <consortium name="DOE Joint Genome Institute"/>
            <person name="Kuo A."/>
            <person name="Martino E."/>
            <person name="Perotto S."/>
            <person name="Kohler A."/>
            <person name="Nagy L.G."/>
            <person name="Floudas D."/>
            <person name="Copeland A."/>
            <person name="Barry K.W."/>
            <person name="Cichocki N."/>
            <person name="Veneault-Fourrey C."/>
            <person name="LaButti K."/>
            <person name="Lindquist E.A."/>
            <person name="Lipzen A."/>
            <person name="Lundell T."/>
            <person name="Morin E."/>
            <person name="Murat C."/>
            <person name="Sun H."/>
            <person name="Tunlid A."/>
            <person name="Henrissat B."/>
            <person name="Grigoriev I.V."/>
            <person name="Hibbett D.S."/>
            <person name="Martin F."/>
            <person name="Nordberg H.P."/>
            <person name="Cantor M.N."/>
            <person name="Hua S.X."/>
        </authorList>
    </citation>
    <scope>NUCLEOTIDE SEQUENCE [LARGE SCALE GENOMIC DNA]</scope>
    <source>
        <strain evidence="4 5">Zn</strain>
    </source>
</reference>
<feature type="domain" description="Class II aldolase/adducin N-terminal" evidence="3">
    <location>
        <begin position="18"/>
        <end position="214"/>
    </location>
</feature>
<accession>A0A0C3C426</accession>
<dbReference type="AlphaFoldDB" id="A0A0C3C426"/>
<gene>
    <name evidence="4" type="ORF">OIDMADRAFT_137611</name>
</gene>
<dbReference type="GO" id="GO:0019323">
    <property type="term" value="P:pentose catabolic process"/>
    <property type="evidence" value="ECO:0007669"/>
    <property type="project" value="TreeGrafter"/>
</dbReference>
<protein>
    <recommendedName>
        <fullName evidence="3">Class II aldolase/adducin N-terminal domain-containing protein</fullName>
    </recommendedName>
</protein>
<dbReference type="GO" id="GO:0016832">
    <property type="term" value="F:aldehyde-lyase activity"/>
    <property type="evidence" value="ECO:0007669"/>
    <property type="project" value="TreeGrafter"/>
</dbReference>
<dbReference type="InterPro" id="IPR050197">
    <property type="entry name" value="Aldolase_class_II_sugar_metab"/>
</dbReference>
<evidence type="ECO:0000256" key="1">
    <source>
        <dbReference type="ARBA" id="ARBA00022723"/>
    </source>
</evidence>
<name>A0A0C3C426_OIDMZ</name>
<keyword evidence="2" id="KW-0456">Lyase</keyword>
<dbReference type="InParanoid" id="A0A0C3C426"/>
<dbReference type="InterPro" id="IPR036409">
    <property type="entry name" value="Aldolase_II/adducin_N_sf"/>
</dbReference>
<evidence type="ECO:0000313" key="5">
    <source>
        <dbReference type="Proteomes" id="UP000054321"/>
    </source>
</evidence>
<dbReference type="EMBL" id="KN832894">
    <property type="protein sequence ID" value="KIM93623.1"/>
    <property type="molecule type" value="Genomic_DNA"/>
</dbReference>
<dbReference type="Gene3D" id="3.40.225.10">
    <property type="entry name" value="Class II aldolase/adducin N-terminal domain"/>
    <property type="match status" value="1"/>
</dbReference>
<dbReference type="HOGENOM" id="CLU_006033_2_2_1"/>
<dbReference type="SMART" id="SM01007">
    <property type="entry name" value="Aldolase_II"/>
    <property type="match status" value="1"/>
</dbReference>
<dbReference type="Pfam" id="PF00596">
    <property type="entry name" value="Aldolase_II"/>
    <property type="match status" value="1"/>
</dbReference>
<dbReference type="PANTHER" id="PTHR22789:SF0">
    <property type="entry name" value="3-OXO-TETRONATE 4-PHOSPHATE DECARBOXYLASE-RELATED"/>
    <property type="match status" value="1"/>
</dbReference>
<dbReference type="OrthoDB" id="2932980at2759"/>
<keyword evidence="1" id="KW-0479">Metal-binding</keyword>
<dbReference type="PANTHER" id="PTHR22789">
    <property type="entry name" value="FUCULOSE PHOSPHATE ALDOLASE"/>
    <property type="match status" value="1"/>
</dbReference>
<dbReference type="GO" id="GO:0005829">
    <property type="term" value="C:cytosol"/>
    <property type="evidence" value="ECO:0007669"/>
    <property type="project" value="TreeGrafter"/>
</dbReference>
<dbReference type="Proteomes" id="UP000054321">
    <property type="component" value="Unassembled WGS sequence"/>
</dbReference>